<proteinExistence type="predicted"/>
<organism evidence="1">
    <name type="scientific">marine sediment metagenome</name>
    <dbReference type="NCBI Taxonomy" id="412755"/>
    <lineage>
        <taxon>unclassified sequences</taxon>
        <taxon>metagenomes</taxon>
        <taxon>ecological metagenomes</taxon>
    </lineage>
</organism>
<comment type="caution">
    <text evidence="1">The sequence shown here is derived from an EMBL/GenBank/DDBJ whole genome shotgun (WGS) entry which is preliminary data.</text>
</comment>
<accession>X1F145</accession>
<gene>
    <name evidence="1" type="ORF">S03H2_22648</name>
</gene>
<dbReference type="AlphaFoldDB" id="X1F145"/>
<name>X1F145_9ZZZZ</name>
<evidence type="ECO:0000313" key="1">
    <source>
        <dbReference type="EMBL" id="GAH38632.1"/>
    </source>
</evidence>
<dbReference type="EMBL" id="BARU01012229">
    <property type="protein sequence ID" value="GAH38632.1"/>
    <property type="molecule type" value="Genomic_DNA"/>
</dbReference>
<sequence>MKEQFRNWTPKGKIRIKYWIDKEKGLPLLSHRDNSLPLTYRLTDLEGIEPPSKD</sequence>
<reference evidence="1" key="1">
    <citation type="journal article" date="2014" name="Front. Microbiol.">
        <title>High frequency of phylogenetically diverse reductive dehalogenase-homologous genes in deep subseafloor sedimentary metagenomes.</title>
        <authorList>
            <person name="Kawai M."/>
            <person name="Futagami T."/>
            <person name="Toyoda A."/>
            <person name="Takaki Y."/>
            <person name="Nishi S."/>
            <person name="Hori S."/>
            <person name="Arai W."/>
            <person name="Tsubouchi T."/>
            <person name="Morono Y."/>
            <person name="Uchiyama I."/>
            <person name="Ito T."/>
            <person name="Fujiyama A."/>
            <person name="Inagaki F."/>
            <person name="Takami H."/>
        </authorList>
    </citation>
    <scope>NUCLEOTIDE SEQUENCE</scope>
    <source>
        <strain evidence="1">Expedition CK06-06</strain>
    </source>
</reference>
<protein>
    <submittedName>
        <fullName evidence="1">Uncharacterized protein</fullName>
    </submittedName>
</protein>